<gene>
    <name evidence="11" type="ORF">EQF91_05840</name>
</gene>
<keyword evidence="8 9" id="KW-0472">Membrane</keyword>
<protein>
    <submittedName>
        <fullName evidence="11">Transporter substrate-binding domain-containing protein</fullName>
    </submittedName>
</protein>
<evidence type="ECO:0000256" key="4">
    <source>
        <dbReference type="ARBA" id="ARBA00022475"/>
    </source>
</evidence>
<reference evidence="11 12" key="1">
    <citation type="submission" date="2019-01" db="EMBL/GenBank/DDBJ databases">
        <title>Draft Genome Sequences of Helcococcus ovis Strains Isolated from the Uterus and Vagina of Dairy Cows with Metritis.</title>
        <authorList>
            <person name="Cunha F."/>
            <person name="Jeon S.J."/>
            <person name="Kutzer P."/>
            <person name="Galvao K.N."/>
        </authorList>
    </citation>
    <scope>NUCLEOTIDE SEQUENCE [LARGE SCALE GENOMIC DNA]</scope>
    <source>
        <strain evidence="11 12">KG-37</strain>
    </source>
</reference>
<dbReference type="Proteomes" id="UP000297454">
    <property type="component" value="Unassembled WGS sequence"/>
</dbReference>
<evidence type="ECO:0000256" key="2">
    <source>
        <dbReference type="ARBA" id="ARBA00010333"/>
    </source>
</evidence>
<dbReference type="Pfam" id="PF00528">
    <property type="entry name" value="BPD_transp_1"/>
    <property type="match status" value="1"/>
</dbReference>
<dbReference type="CDD" id="cd06261">
    <property type="entry name" value="TM_PBP2"/>
    <property type="match status" value="1"/>
</dbReference>
<evidence type="ECO:0000256" key="1">
    <source>
        <dbReference type="ARBA" id="ARBA00004651"/>
    </source>
</evidence>
<keyword evidence="3 9" id="KW-0813">Transport</keyword>
<dbReference type="InterPro" id="IPR018313">
    <property type="entry name" value="SBP_3_CS"/>
</dbReference>
<dbReference type="Gene3D" id="3.40.190.10">
    <property type="entry name" value="Periplasmic binding protein-like II"/>
    <property type="match status" value="2"/>
</dbReference>
<dbReference type="InterPro" id="IPR010065">
    <property type="entry name" value="AA_ABC_transptr_permease_3TM"/>
</dbReference>
<dbReference type="SUPFAM" id="SSF53850">
    <property type="entry name" value="Periplasmic binding protein-like II"/>
    <property type="match status" value="1"/>
</dbReference>
<comment type="subcellular location">
    <subcellularLocation>
        <location evidence="1 9">Cell membrane</location>
        <topology evidence="1 9">Multi-pass membrane protein</topology>
    </subcellularLocation>
</comment>
<accession>A0A4R9C1T9</accession>
<dbReference type="PANTHER" id="PTHR35936">
    <property type="entry name" value="MEMBRANE-BOUND LYTIC MUREIN TRANSGLYCOSYLASE F"/>
    <property type="match status" value="1"/>
</dbReference>
<keyword evidence="5 9" id="KW-0812">Transmembrane</keyword>
<sequence length="511" mass="57410">MLMSFVLLRIMLIFYFKFWEDKMKKTLINILVAFIIFINGSNVFAQETNKDTLTVATNATFPPYEFIKDGKIVGIDMEIANKIAEKLNLKLNIVDMEFNTIISSIESGKAHIGMAGMTITKERLKSINFSVPYAKSTQIVLLNSNSRLEKIEDLKDKKIGTQLGTTGDIYAKDDFGEKNVQSFDKISDAILAMKNGKIDAIMIDQQTGRNYLSNDSALKKIEAPYVEEEYAIAINKSNKYLLDKVNKAIKELQDDGIIDKITKKYINSESNKAEILPFVEKVKNVLFEDGMWKYLAEGLKITLIVTFFSLILGITLGLLISVIKLYYTELNPKFDSVKGIILIVLNRVVSIFVSIIRGTPTMIQLLIMFNIILSSVKNLEVVAVLTFGINSSAYVSEIFRGAFKSVKKGEIEAARALGMNFSQTFRKIILPQSLIISLPVLGNECITLLKETSIAGAIGLLELTRGANIIISNKFTAYIPYFTTALIYYILVKVFEIGFKKLEGKFNYVRD</sequence>
<dbReference type="Pfam" id="PF00497">
    <property type="entry name" value="SBP_bac_3"/>
    <property type="match status" value="1"/>
</dbReference>
<dbReference type="GO" id="GO:0043190">
    <property type="term" value="C:ATP-binding cassette (ABC) transporter complex"/>
    <property type="evidence" value="ECO:0007669"/>
    <property type="project" value="InterPro"/>
</dbReference>
<dbReference type="PROSITE" id="PS50928">
    <property type="entry name" value="ABC_TM1"/>
    <property type="match status" value="1"/>
</dbReference>
<evidence type="ECO:0000313" key="11">
    <source>
        <dbReference type="EMBL" id="TFF65508.1"/>
    </source>
</evidence>
<evidence type="ECO:0000259" key="10">
    <source>
        <dbReference type="PROSITE" id="PS50928"/>
    </source>
</evidence>
<dbReference type="SUPFAM" id="SSF161098">
    <property type="entry name" value="MetI-like"/>
    <property type="match status" value="1"/>
</dbReference>
<name>A0A4R9C1T9_9FIRM</name>
<feature type="transmembrane region" description="Helical" evidence="9">
    <location>
        <begin position="339"/>
        <end position="356"/>
    </location>
</feature>
<evidence type="ECO:0000256" key="5">
    <source>
        <dbReference type="ARBA" id="ARBA00022692"/>
    </source>
</evidence>
<dbReference type="EMBL" id="SCFR01000019">
    <property type="protein sequence ID" value="TFF65508.1"/>
    <property type="molecule type" value="Genomic_DNA"/>
</dbReference>
<feature type="transmembrane region" description="Helical" evidence="9">
    <location>
        <begin position="303"/>
        <end position="327"/>
    </location>
</feature>
<dbReference type="InterPro" id="IPR000515">
    <property type="entry name" value="MetI-like"/>
</dbReference>
<keyword evidence="4" id="KW-1003">Cell membrane</keyword>
<dbReference type="InterPro" id="IPR001320">
    <property type="entry name" value="Iontro_rcpt_C"/>
</dbReference>
<feature type="domain" description="ABC transmembrane type-1" evidence="10">
    <location>
        <begin position="299"/>
        <end position="499"/>
    </location>
</feature>
<feature type="transmembrane region" description="Helical" evidence="9">
    <location>
        <begin position="475"/>
        <end position="492"/>
    </location>
</feature>
<comment type="similarity">
    <text evidence="2">Belongs to the bacterial solute-binding protein 3 family.</text>
</comment>
<evidence type="ECO:0000313" key="12">
    <source>
        <dbReference type="Proteomes" id="UP000297454"/>
    </source>
</evidence>
<keyword evidence="6" id="KW-0732">Signal</keyword>
<keyword evidence="7 9" id="KW-1133">Transmembrane helix</keyword>
<comment type="similarity">
    <text evidence="9">Belongs to the binding-protein-dependent transport system permease family.</text>
</comment>
<dbReference type="AlphaFoldDB" id="A0A4R9C1T9"/>
<comment type="caution">
    <text evidence="11">The sequence shown here is derived from an EMBL/GenBank/DDBJ whole genome shotgun (WGS) entry which is preliminary data.</text>
</comment>
<evidence type="ECO:0000256" key="3">
    <source>
        <dbReference type="ARBA" id="ARBA00022448"/>
    </source>
</evidence>
<evidence type="ECO:0000256" key="8">
    <source>
        <dbReference type="ARBA" id="ARBA00023136"/>
    </source>
</evidence>
<dbReference type="Gene3D" id="1.10.3720.10">
    <property type="entry name" value="MetI-like"/>
    <property type="match status" value="1"/>
</dbReference>
<dbReference type="InterPro" id="IPR001638">
    <property type="entry name" value="Solute-binding_3/MltF_N"/>
</dbReference>
<dbReference type="SMART" id="SM00079">
    <property type="entry name" value="PBPe"/>
    <property type="match status" value="1"/>
</dbReference>
<evidence type="ECO:0000256" key="9">
    <source>
        <dbReference type="RuleBase" id="RU363032"/>
    </source>
</evidence>
<evidence type="ECO:0000256" key="7">
    <source>
        <dbReference type="ARBA" id="ARBA00022989"/>
    </source>
</evidence>
<dbReference type="NCBIfam" id="TIGR01726">
    <property type="entry name" value="HEQRo_perm_3TM"/>
    <property type="match status" value="1"/>
</dbReference>
<proteinExistence type="inferred from homology"/>
<dbReference type="GO" id="GO:0015276">
    <property type="term" value="F:ligand-gated monoatomic ion channel activity"/>
    <property type="evidence" value="ECO:0007669"/>
    <property type="project" value="InterPro"/>
</dbReference>
<dbReference type="SMART" id="SM00062">
    <property type="entry name" value="PBPb"/>
    <property type="match status" value="1"/>
</dbReference>
<dbReference type="PANTHER" id="PTHR35936:SF17">
    <property type="entry name" value="ARGININE-BINDING EXTRACELLULAR PROTEIN ARTP"/>
    <property type="match status" value="1"/>
</dbReference>
<evidence type="ECO:0000256" key="6">
    <source>
        <dbReference type="ARBA" id="ARBA00022729"/>
    </source>
</evidence>
<organism evidence="11 12">
    <name type="scientific">Helcococcus ovis</name>
    <dbReference type="NCBI Taxonomy" id="72026"/>
    <lineage>
        <taxon>Bacteria</taxon>
        <taxon>Bacillati</taxon>
        <taxon>Bacillota</taxon>
        <taxon>Tissierellia</taxon>
        <taxon>Tissierellales</taxon>
        <taxon>Peptoniphilaceae</taxon>
        <taxon>Helcococcus</taxon>
    </lineage>
</organism>
<dbReference type="InterPro" id="IPR035906">
    <property type="entry name" value="MetI-like_sf"/>
</dbReference>
<keyword evidence="12" id="KW-1185">Reference proteome</keyword>
<dbReference type="PROSITE" id="PS01039">
    <property type="entry name" value="SBP_BACTERIAL_3"/>
    <property type="match status" value="1"/>
</dbReference>
<dbReference type="CDD" id="cd13624">
    <property type="entry name" value="PBP2_Arg_Lys_His"/>
    <property type="match status" value="1"/>
</dbReference>